<evidence type="ECO:0000256" key="2">
    <source>
        <dbReference type="SAM" id="SignalP"/>
    </source>
</evidence>
<name>A0A4Q7MKT1_9MICO</name>
<keyword evidence="2" id="KW-0732">Signal</keyword>
<dbReference type="InterPro" id="IPR036188">
    <property type="entry name" value="FAD/NAD-bd_sf"/>
</dbReference>
<feature type="chain" id="PRO_5039208905" evidence="2">
    <location>
        <begin position="21"/>
        <end position="494"/>
    </location>
</feature>
<dbReference type="SUPFAM" id="SSF54373">
    <property type="entry name" value="FAD-linked reductases, C-terminal domain"/>
    <property type="match status" value="1"/>
</dbReference>
<dbReference type="PROSITE" id="PS51257">
    <property type="entry name" value="PROKAR_LIPOPROTEIN"/>
    <property type="match status" value="1"/>
</dbReference>
<proteinExistence type="predicted"/>
<evidence type="ECO:0000256" key="1">
    <source>
        <dbReference type="SAM" id="MobiDB-lite"/>
    </source>
</evidence>
<dbReference type="EMBL" id="SGWY01000001">
    <property type="protein sequence ID" value="RZS68517.1"/>
    <property type="molecule type" value="Genomic_DNA"/>
</dbReference>
<evidence type="ECO:0000313" key="5">
    <source>
        <dbReference type="Proteomes" id="UP000293289"/>
    </source>
</evidence>
<evidence type="ECO:0000259" key="3">
    <source>
        <dbReference type="Pfam" id="PF01593"/>
    </source>
</evidence>
<feature type="region of interest" description="Disordered" evidence="1">
    <location>
        <begin position="25"/>
        <end position="62"/>
    </location>
</feature>
<feature type="domain" description="Amine oxidase" evidence="3">
    <location>
        <begin position="143"/>
        <end position="209"/>
    </location>
</feature>
<dbReference type="Proteomes" id="UP000293289">
    <property type="component" value="Unassembled WGS sequence"/>
</dbReference>
<reference evidence="4 5" key="1">
    <citation type="submission" date="2019-02" db="EMBL/GenBank/DDBJ databases">
        <title>Genomic Encyclopedia of Type Strains, Phase IV (KMG-IV): sequencing the most valuable type-strain genomes for metagenomic binning, comparative biology and taxonomic classification.</title>
        <authorList>
            <person name="Goeker M."/>
        </authorList>
    </citation>
    <scope>NUCLEOTIDE SEQUENCE [LARGE SCALE GENOMIC DNA]</scope>
    <source>
        <strain evidence="4 5">DSM 43045</strain>
    </source>
</reference>
<dbReference type="AlphaFoldDB" id="A0A4Q7MKT1"/>
<feature type="domain" description="Amine oxidase" evidence="3">
    <location>
        <begin position="52"/>
        <end position="126"/>
    </location>
</feature>
<dbReference type="InterPro" id="IPR002937">
    <property type="entry name" value="Amino_oxidase"/>
</dbReference>
<sequence>MARRTFLAASLSGIAAVALSSCSWPDARPSPSASPSATPTPTPTPTPLPPDGVPLPTAMRRSSWGSDPFARGAFSYDAVGTTTSLRQSLAEPVGERLWIAGEACSATDPGTLTGARDSGLAAAEQVARIAEPGERVAVIGAGIAGLTAAVHLVDAGFEVVVVEARDRVGGRVWSVEVDGFDRPVELGPVLVPDDEPMAEALRAASVDTVEFDGVVEARTSEGVAVAIPPTGVDAVDAARAWADAAPEDVSLAAALVGSGTVPMSTVPGPDEVSPASWLAHTIASGVQPATGAPSSAVSARTVPTTAFPSGSQLVTGRLSDLLDALADRVDIAVSSVVTRVAHDDRRVSLRLDSGESLTADRAIVTVPIGVLKSDTLRFSPVLPFAHQRAIARLETGVVDVVWLRFEEAFWRSGSPAGAATPDGADGLAAAPDVLTVVGEPSTVAAWLDLGRETGEPILVGVIAATQATRLEALDDPEFQSAILADLAPYATARG</sequence>
<gene>
    <name evidence="4" type="ORF">EV187_0947</name>
</gene>
<dbReference type="SUPFAM" id="SSF51905">
    <property type="entry name" value="FAD/NAD(P)-binding domain"/>
    <property type="match status" value="1"/>
</dbReference>
<dbReference type="PRINTS" id="PR00419">
    <property type="entry name" value="ADXRDTASE"/>
</dbReference>
<feature type="compositionally biased region" description="Low complexity" evidence="1">
    <location>
        <begin position="25"/>
        <end position="37"/>
    </location>
</feature>
<feature type="compositionally biased region" description="Pro residues" evidence="1">
    <location>
        <begin position="38"/>
        <end position="53"/>
    </location>
</feature>
<dbReference type="Gene3D" id="3.50.50.60">
    <property type="entry name" value="FAD/NAD(P)-binding domain"/>
    <property type="match status" value="2"/>
</dbReference>
<dbReference type="GO" id="GO:0016491">
    <property type="term" value="F:oxidoreductase activity"/>
    <property type="evidence" value="ECO:0007669"/>
    <property type="project" value="InterPro"/>
</dbReference>
<comment type="caution">
    <text evidence="4">The sequence shown here is derived from an EMBL/GenBank/DDBJ whole genome shotgun (WGS) entry which is preliminary data.</text>
</comment>
<organism evidence="4 5">
    <name type="scientific">Agromyces ramosus</name>
    <dbReference type="NCBI Taxonomy" id="33879"/>
    <lineage>
        <taxon>Bacteria</taxon>
        <taxon>Bacillati</taxon>
        <taxon>Actinomycetota</taxon>
        <taxon>Actinomycetes</taxon>
        <taxon>Micrococcales</taxon>
        <taxon>Microbacteriaceae</taxon>
        <taxon>Agromyces</taxon>
    </lineage>
</organism>
<dbReference type="PANTHER" id="PTHR10742:SF410">
    <property type="entry name" value="LYSINE-SPECIFIC HISTONE DEMETHYLASE 2"/>
    <property type="match status" value="1"/>
</dbReference>
<accession>A0A4Q7MKT1</accession>
<keyword evidence="5" id="KW-1185">Reference proteome</keyword>
<protein>
    <submittedName>
        <fullName evidence="4">Monoamine oxidase</fullName>
    </submittedName>
</protein>
<dbReference type="Pfam" id="PF01593">
    <property type="entry name" value="Amino_oxidase"/>
    <property type="match status" value="3"/>
</dbReference>
<feature type="signal peptide" evidence="2">
    <location>
        <begin position="1"/>
        <end position="20"/>
    </location>
</feature>
<dbReference type="PANTHER" id="PTHR10742">
    <property type="entry name" value="FLAVIN MONOAMINE OXIDASE"/>
    <property type="match status" value="1"/>
</dbReference>
<feature type="domain" description="Amine oxidase" evidence="3">
    <location>
        <begin position="314"/>
        <end position="487"/>
    </location>
</feature>
<evidence type="ECO:0000313" key="4">
    <source>
        <dbReference type="EMBL" id="RZS68517.1"/>
    </source>
</evidence>
<dbReference type="InterPro" id="IPR050281">
    <property type="entry name" value="Flavin_monoamine_oxidase"/>
</dbReference>